<dbReference type="PANTHER" id="PTHR42847">
    <property type="entry name" value="ALKANESULFONATE MONOOXYGENASE"/>
    <property type="match status" value="1"/>
</dbReference>
<dbReference type="SUPFAM" id="SSF51679">
    <property type="entry name" value="Bacterial luciferase-like"/>
    <property type="match status" value="1"/>
</dbReference>
<dbReference type="InterPro" id="IPR036661">
    <property type="entry name" value="Luciferase-like_sf"/>
</dbReference>
<reference evidence="6 7" key="1">
    <citation type="submission" date="2018-11" db="EMBL/GenBank/DDBJ databases">
        <title>Draft genome sequence of Gordonia sp. RS15-1S isolated from rice stems.</title>
        <authorList>
            <person name="Muangham S."/>
        </authorList>
    </citation>
    <scope>NUCLEOTIDE SEQUENCE [LARGE SCALE GENOMIC DNA]</scope>
    <source>
        <strain evidence="6 7">RS15-1S</strain>
    </source>
</reference>
<dbReference type="InterPro" id="IPR011251">
    <property type="entry name" value="Luciferase-like_dom"/>
</dbReference>
<dbReference type="EMBL" id="RKMH01000021">
    <property type="protein sequence ID" value="RPA56923.1"/>
    <property type="molecule type" value="Genomic_DNA"/>
</dbReference>
<evidence type="ECO:0000313" key="7">
    <source>
        <dbReference type="Proteomes" id="UP000267536"/>
    </source>
</evidence>
<evidence type="ECO:0000256" key="3">
    <source>
        <dbReference type="ARBA" id="ARBA00023002"/>
    </source>
</evidence>
<keyword evidence="4" id="KW-0503">Monooxygenase</keyword>
<evidence type="ECO:0000259" key="5">
    <source>
        <dbReference type="Pfam" id="PF00296"/>
    </source>
</evidence>
<dbReference type="InterPro" id="IPR050172">
    <property type="entry name" value="SsuD_RutA_monooxygenase"/>
</dbReference>
<dbReference type="Pfam" id="PF00296">
    <property type="entry name" value="Bac_luciferase"/>
    <property type="match status" value="1"/>
</dbReference>
<evidence type="ECO:0000256" key="2">
    <source>
        <dbReference type="ARBA" id="ARBA00022643"/>
    </source>
</evidence>
<dbReference type="Gene3D" id="3.20.20.30">
    <property type="entry name" value="Luciferase-like domain"/>
    <property type="match status" value="1"/>
</dbReference>
<sequence length="272" mass="30219">MTQRARIAVQVKPQHASFADLRRAAALVEELGADMLLTWDHFFPLSGDPHGRHFEAWTTLAAWAESTDRVELGVLVSSVGYRNPNLLADMARTVDHISARDGTGRVVLGVGAGWFERDYTSYGFEFGTVAQRLRTLNDHLPMIQKRWSRLNPAPTRRIPILIGGGGEKVTLRIAARHADIWHGFGDAETIAHKHQVLDDWCTRIGRNPGEIVRSAGVSAKPGRFPEDLDDYPASAEKLYAVGTRIFTVGLEAPNWDPGPIRDLVAWRDARKA</sequence>
<dbReference type="AlphaFoldDB" id="A0A3N4G1T2"/>
<dbReference type="InterPro" id="IPR022480">
    <property type="entry name" value="F420_MSMEG2906"/>
</dbReference>
<dbReference type="OrthoDB" id="4029802at2"/>
<keyword evidence="3" id="KW-0560">Oxidoreductase</keyword>
<dbReference type="PANTHER" id="PTHR42847:SF8">
    <property type="entry name" value="CONSERVED PROTEIN"/>
    <property type="match status" value="1"/>
</dbReference>
<dbReference type="GO" id="GO:0008726">
    <property type="term" value="F:alkanesulfonate monooxygenase activity"/>
    <property type="evidence" value="ECO:0007669"/>
    <property type="project" value="TreeGrafter"/>
</dbReference>
<organism evidence="6 7">
    <name type="scientific">Gordonia oryzae</name>
    <dbReference type="NCBI Taxonomy" id="2487349"/>
    <lineage>
        <taxon>Bacteria</taxon>
        <taxon>Bacillati</taxon>
        <taxon>Actinomycetota</taxon>
        <taxon>Actinomycetes</taxon>
        <taxon>Mycobacteriales</taxon>
        <taxon>Gordoniaceae</taxon>
        <taxon>Gordonia</taxon>
    </lineage>
</organism>
<name>A0A3N4G1T2_9ACTN</name>
<gene>
    <name evidence="6" type="ORF">EF294_20310</name>
</gene>
<comment type="caution">
    <text evidence="6">The sequence shown here is derived from an EMBL/GenBank/DDBJ whole genome shotgun (WGS) entry which is preliminary data.</text>
</comment>
<dbReference type="Proteomes" id="UP000267536">
    <property type="component" value="Unassembled WGS sequence"/>
</dbReference>
<evidence type="ECO:0000256" key="4">
    <source>
        <dbReference type="ARBA" id="ARBA00023033"/>
    </source>
</evidence>
<proteinExistence type="predicted"/>
<evidence type="ECO:0000313" key="6">
    <source>
        <dbReference type="EMBL" id="RPA56923.1"/>
    </source>
</evidence>
<keyword evidence="1" id="KW-0285">Flavoprotein</keyword>
<dbReference type="GO" id="GO:0046306">
    <property type="term" value="P:alkanesulfonate catabolic process"/>
    <property type="evidence" value="ECO:0007669"/>
    <property type="project" value="TreeGrafter"/>
</dbReference>
<evidence type="ECO:0000256" key="1">
    <source>
        <dbReference type="ARBA" id="ARBA00022630"/>
    </source>
</evidence>
<keyword evidence="7" id="KW-1185">Reference proteome</keyword>
<dbReference type="NCBIfam" id="TIGR03856">
    <property type="entry name" value="F420_MSMEG_2906"/>
    <property type="match status" value="1"/>
</dbReference>
<dbReference type="RefSeq" id="WP_123932806.1">
    <property type="nucleotide sequence ID" value="NZ_JBPSDP010000014.1"/>
</dbReference>
<feature type="domain" description="Luciferase-like" evidence="5">
    <location>
        <begin position="11"/>
        <end position="217"/>
    </location>
</feature>
<accession>A0A3N4G1T2</accession>
<protein>
    <submittedName>
        <fullName evidence="6">LLM class F420-dependent oxidoreductase</fullName>
    </submittedName>
</protein>
<keyword evidence="2" id="KW-0288">FMN</keyword>